<reference evidence="2" key="1">
    <citation type="submission" date="2016-01" db="EMBL/GenBank/DDBJ databases">
        <authorList>
            <person name="Peeters C."/>
        </authorList>
    </citation>
    <scope>NUCLEOTIDE SEQUENCE [LARGE SCALE GENOMIC DNA]</scope>
    <source>
        <strain evidence="2">LMG 22940</strain>
    </source>
</reference>
<keyword evidence="3" id="KW-1185">Reference proteome</keyword>
<evidence type="ECO:0000313" key="2">
    <source>
        <dbReference type="EMBL" id="SAL75681.1"/>
    </source>
</evidence>
<gene>
    <name evidence="2" type="ORF">AWB68_04820</name>
</gene>
<dbReference type="AlphaFoldDB" id="A0A158K5E6"/>
<feature type="domain" description="Solute-binding protein family 3/N-terminal" evidence="1">
    <location>
        <begin position="138"/>
        <end position="341"/>
    </location>
</feature>
<evidence type="ECO:0000313" key="3">
    <source>
        <dbReference type="Proteomes" id="UP000054770"/>
    </source>
</evidence>
<dbReference type="EMBL" id="FCON02000061">
    <property type="protein sequence ID" value="SAL75681.1"/>
    <property type="molecule type" value="Genomic_DNA"/>
</dbReference>
<dbReference type="SUPFAM" id="SSF53850">
    <property type="entry name" value="Periplasmic binding protein-like II"/>
    <property type="match status" value="1"/>
</dbReference>
<sequence>MAPERATRILTNLRPQSKKPFETGRLPLKNGATVPTMDRRAIRQRPTAGAIAREAALERSANEADRRSIAPSNQPANAWLHRKRVIIIGEIVIRHGLGGLLLALCCLGQAQAAGPDCSRPFTLALHDHGLLYSADTDTGIDKDFADELIRRSGCRVSVSLMSRARIWQLIESGALDFSLSGITNADRDRYASFAWYFSNKYYLLVRNDAGIRQLADFEHNDHFQLGVIRSFRYSDSANRVVDELSAANRTTLAGGLDPLYQALMLRRIQGMIIEPFDYPALDERKIRDVTTIIEFNDPAVPHGLIMSKKSLSVSEQGKWRALVDEMRADGTVRRIFEKYFRPDLARSMVDFASTP</sequence>
<comment type="caution">
    <text evidence="2">The sequence shown here is derived from an EMBL/GenBank/DDBJ whole genome shotgun (WGS) entry which is preliminary data.</text>
</comment>
<dbReference type="Proteomes" id="UP000054770">
    <property type="component" value="Unassembled WGS sequence"/>
</dbReference>
<protein>
    <submittedName>
        <fullName evidence="2">Bacterial extracellular solute-binding proteins, family 3</fullName>
    </submittedName>
</protein>
<dbReference type="Gene3D" id="3.40.190.10">
    <property type="entry name" value="Periplasmic binding protein-like II"/>
    <property type="match status" value="2"/>
</dbReference>
<dbReference type="Pfam" id="PF00497">
    <property type="entry name" value="SBP_bac_3"/>
    <property type="match status" value="1"/>
</dbReference>
<evidence type="ECO:0000259" key="1">
    <source>
        <dbReference type="Pfam" id="PF00497"/>
    </source>
</evidence>
<dbReference type="InterPro" id="IPR001638">
    <property type="entry name" value="Solute-binding_3/MltF_N"/>
</dbReference>
<name>A0A158K5E6_9BURK</name>
<organism evidence="2 3">
    <name type="scientific">Caballeronia choica</name>
    <dbReference type="NCBI Taxonomy" id="326476"/>
    <lineage>
        <taxon>Bacteria</taxon>
        <taxon>Pseudomonadati</taxon>
        <taxon>Pseudomonadota</taxon>
        <taxon>Betaproteobacteria</taxon>
        <taxon>Burkholderiales</taxon>
        <taxon>Burkholderiaceae</taxon>
        <taxon>Caballeronia</taxon>
    </lineage>
</organism>
<accession>A0A158K5E6</accession>
<proteinExistence type="predicted"/>